<dbReference type="Proteomes" id="UP000001444">
    <property type="component" value="Chromosome"/>
</dbReference>
<dbReference type="RefSeq" id="WP_013003630.1">
    <property type="nucleotide sequence ID" value="NC_013929.1"/>
</dbReference>
<dbReference type="KEGG" id="scb:SCAB_60501"/>
<accession>C9Z8Y0</accession>
<organism evidence="1 2">
    <name type="scientific">Streptomyces scabiei (strain 87.22)</name>
    <dbReference type="NCBI Taxonomy" id="680198"/>
    <lineage>
        <taxon>Bacteria</taxon>
        <taxon>Bacillati</taxon>
        <taxon>Actinomycetota</taxon>
        <taxon>Actinomycetes</taxon>
        <taxon>Kitasatosporales</taxon>
        <taxon>Streptomycetaceae</taxon>
        <taxon>Streptomyces</taxon>
    </lineage>
</organism>
<evidence type="ECO:0000313" key="1">
    <source>
        <dbReference type="EMBL" id="CBG73069.1"/>
    </source>
</evidence>
<dbReference type="GeneID" id="24306282"/>
<dbReference type="HOGENOM" id="CLU_2208647_0_0_11"/>
<protein>
    <submittedName>
        <fullName evidence="1">Uncharacterized protein</fullName>
    </submittedName>
</protein>
<dbReference type="EMBL" id="FN554889">
    <property type="protein sequence ID" value="CBG73069.1"/>
    <property type="molecule type" value="Genomic_DNA"/>
</dbReference>
<sequence length="107" mass="11669">MPVDTPTRLIDYLGTVDRSDVVKAQIEALASKWPEGAQVRHRRFGTKGVIRLDSPAKVPGRFHGKPSAWCLSDDGTARVCVVWAANSGVPLRVWQPAHALRLTGLSV</sequence>
<name>C9Z8Y0_STRSW</name>
<reference evidence="1 2" key="1">
    <citation type="journal article" date="2010" name="Mol. Plant Microbe Interact.">
        <title>Streptomyces scabies 87-22 contains a coronafacic acid-like biosynthetic cluster that contributes to plant-microbe interactions.</title>
        <authorList>
            <person name="Bignell D.R."/>
            <person name="Seipke R.F."/>
            <person name="Huguet-Tapia J.C."/>
            <person name="Chambers A.H."/>
            <person name="Parry R.J."/>
            <person name="Loria R."/>
        </authorList>
    </citation>
    <scope>NUCLEOTIDE SEQUENCE [LARGE SCALE GENOMIC DNA]</scope>
    <source>
        <strain evidence="1 2">87.22</strain>
    </source>
</reference>
<proteinExistence type="predicted"/>
<evidence type="ECO:0000313" key="2">
    <source>
        <dbReference type="Proteomes" id="UP000001444"/>
    </source>
</evidence>
<dbReference type="AlphaFoldDB" id="C9Z8Y0"/>
<dbReference type="STRING" id="680198.SCAB_60501"/>
<keyword evidence="2" id="KW-1185">Reference proteome</keyword>
<gene>
    <name evidence="1" type="ordered locus">SCAB_60501</name>
</gene>